<dbReference type="InterPro" id="IPR050454">
    <property type="entry name" value="RTT106/SSRP1_HistChap/FACT"/>
</dbReference>
<evidence type="ECO:0000313" key="7">
    <source>
        <dbReference type="Proteomes" id="UP000799439"/>
    </source>
</evidence>
<evidence type="ECO:0000256" key="4">
    <source>
        <dbReference type="SAM" id="MobiDB-lite"/>
    </source>
</evidence>
<dbReference type="InterPro" id="IPR011993">
    <property type="entry name" value="PH-like_dom_sf"/>
</dbReference>
<dbReference type="SUPFAM" id="SSF50729">
    <property type="entry name" value="PH domain-like"/>
    <property type="match status" value="1"/>
</dbReference>
<comment type="function">
    <text evidence="2">Histones H3 and H4 chaperone involved in the nucleosome formation and heterochromatin silencing. Required for the deposition of H3K56ac-carrying H3-H4 complex onto newly-replicated DNA. Plays a role in the transcriptional regulation of the cell-cycle dependent histone genes by creating a repressive structure at the core histone gene promoter.</text>
</comment>
<dbReference type="AlphaFoldDB" id="A0A9P4J9R1"/>
<accession>A0A9P4J9R1</accession>
<organism evidence="6 7">
    <name type="scientific">Myriangium duriaei CBS 260.36</name>
    <dbReference type="NCBI Taxonomy" id="1168546"/>
    <lineage>
        <taxon>Eukaryota</taxon>
        <taxon>Fungi</taxon>
        <taxon>Dikarya</taxon>
        <taxon>Ascomycota</taxon>
        <taxon>Pezizomycotina</taxon>
        <taxon>Dothideomycetes</taxon>
        <taxon>Dothideomycetidae</taxon>
        <taxon>Myriangiales</taxon>
        <taxon>Myriangiaceae</taxon>
        <taxon>Myriangium</taxon>
    </lineage>
</organism>
<dbReference type="Gene3D" id="2.30.29.120">
    <property type="match status" value="1"/>
</dbReference>
<feature type="compositionally biased region" description="Polar residues" evidence="4">
    <location>
        <begin position="50"/>
        <end position="60"/>
    </location>
</feature>
<evidence type="ECO:0000259" key="5">
    <source>
        <dbReference type="SMART" id="SM01287"/>
    </source>
</evidence>
<feature type="region of interest" description="Disordered" evidence="4">
    <location>
        <begin position="47"/>
        <end position="75"/>
    </location>
</feature>
<feature type="compositionally biased region" description="Acidic residues" evidence="4">
    <location>
        <begin position="378"/>
        <end position="427"/>
    </location>
</feature>
<dbReference type="GO" id="GO:0031491">
    <property type="term" value="F:nucleosome binding"/>
    <property type="evidence" value="ECO:0007669"/>
    <property type="project" value="TreeGrafter"/>
</dbReference>
<dbReference type="PANTHER" id="PTHR45849">
    <property type="entry name" value="FACT COMPLEX SUBUNIT SSRP1"/>
    <property type="match status" value="1"/>
</dbReference>
<reference evidence="6" key="1">
    <citation type="journal article" date="2020" name="Stud. Mycol.">
        <title>101 Dothideomycetes genomes: a test case for predicting lifestyles and emergence of pathogens.</title>
        <authorList>
            <person name="Haridas S."/>
            <person name="Albert R."/>
            <person name="Binder M."/>
            <person name="Bloem J."/>
            <person name="Labutti K."/>
            <person name="Salamov A."/>
            <person name="Andreopoulos B."/>
            <person name="Baker S."/>
            <person name="Barry K."/>
            <person name="Bills G."/>
            <person name="Bluhm B."/>
            <person name="Cannon C."/>
            <person name="Castanera R."/>
            <person name="Culley D."/>
            <person name="Daum C."/>
            <person name="Ezra D."/>
            <person name="Gonzalez J."/>
            <person name="Henrissat B."/>
            <person name="Kuo A."/>
            <person name="Liang C."/>
            <person name="Lipzen A."/>
            <person name="Lutzoni F."/>
            <person name="Magnuson J."/>
            <person name="Mondo S."/>
            <person name="Nolan M."/>
            <person name="Ohm R."/>
            <person name="Pangilinan J."/>
            <person name="Park H.-J."/>
            <person name="Ramirez L."/>
            <person name="Alfaro M."/>
            <person name="Sun H."/>
            <person name="Tritt A."/>
            <person name="Yoshinaga Y."/>
            <person name="Zwiers L.-H."/>
            <person name="Turgeon B."/>
            <person name="Goodwin S."/>
            <person name="Spatafora J."/>
            <person name="Crous P."/>
            <person name="Grigoriev I."/>
        </authorList>
    </citation>
    <scope>NUCLEOTIDE SEQUENCE</scope>
    <source>
        <strain evidence="6">CBS 260.36</strain>
    </source>
</reference>
<sequence>MAELQYLRSAFAADSGLCDRVLAAAQQSRDQLQLFVDVARFLTRTHTDQQHQTNGVSSEPSSKKRKLDASTGDDTTDLNSATSILDLPDVSFTVPVRKKLSVQLLTSPAGTAAGGGLKITGKDVSYTIPWAAIAQVFCLPVPEKTTRQQNFVVVLDPSTPCQGEAQFVFTLPENPYSGQCAHAADQDTWVTLTGRMMNTYLMELGKGVTLPAEDEFHSAIPQAHRKGEVGYHVKAHVGSKDGYLFFLSSGIVFGFRKPIQVFPFHAIESISYTSVLQRTFNLVITIQPSAEDPSQETKEIEFAMLDQQDFAGIDEYIKRHGLNDASMAKERMAKRIGVNDPKRKKGEDGDQANGVGEDAHADEEEESELQKAERELQDAEDEEEEEDYDPGSEGESEGEGSDSEEEDGGGGEAEDVEEEVDEVEEEE</sequence>
<dbReference type="EMBL" id="ML996081">
    <property type="protein sequence ID" value="KAF2157569.1"/>
    <property type="molecule type" value="Genomic_DNA"/>
</dbReference>
<dbReference type="SMART" id="SM01287">
    <property type="entry name" value="Rtt106"/>
    <property type="match status" value="1"/>
</dbReference>
<dbReference type="Gene3D" id="2.30.29.30">
    <property type="entry name" value="Pleckstrin-homology domain (PH domain)/Phosphotyrosine-binding domain (PTB)"/>
    <property type="match status" value="1"/>
</dbReference>
<dbReference type="Proteomes" id="UP000799439">
    <property type="component" value="Unassembled WGS sequence"/>
</dbReference>
<evidence type="ECO:0000256" key="1">
    <source>
        <dbReference type="ARBA" id="ARBA00006159"/>
    </source>
</evidence>
<dbReference type="PANTHER" id="PTHR45849:SF3">
    <property type="entry name" value="HISTONE CHAPERONE RTT106"/>
    <property type="match status" value="1"/>
</dbReference>
<evidence type="ECO:0000256" key="3">
    <source>
        <dbReference type="ARBA" id="ARBA00038654"/>
    </source>
</evidence>
<gene>
    <name evidence="6" type="ORF">K461DRAFT_264452</name>
</gene>
<evidence type="ECO:0000313" key="6">
    <source>
        <dbReference type="EMBL" id="KAF2157569.1"/>
    </source>
</evidence>
<dbReference type="Pfam" id="PF08512">
    <property type="entry name" value="Rttp106-like_middle"/>
    <property type="match status" value="1"/>
</dbReference>
<name>A0A9P4J9R1_9PEZI</name>
<dbReference type="GO" id="GO:0042393">
    <property type="term" value="F:histone binding"/>
    <property type="evidence" value="ECO:0007669"/>
    <property type="project" value="TreeGrafter"/>
</dbReference>
<feature type="compositionally biased region" description="Basic and acidic residues" evidence="4">
    <location>
        <begin position="368"/>
        <end position="377"/>
    </location>
</feature>
<evidence type="ECO:0000256" key="2">
    <source>
        <dbReference type="ARBA" id="ARBA00037550"/>
    </source>
</evidence>
<protein>
    <submittedName>
        <fullName evidence="6">Rtt106-domain-containing protein</fullName>
    </submittedName>
</protein>
<keyword evidence="7" id="KW-1185">Reference proteome</keyword>
<feature type="region of interest" description="Disordered" evidence="4">
    <location>
        <begin position="334"/>
        <end position="427"/>
    </location>
</feature>
<feature type="domain" description="Histone chaperone RTT106/FACT complex subunit SPT16-like middle" evidence="5">
    <location>
        <begin position="230"/>
        <end position="327"/>
    </location>
</feature>
<comment type="caution">
    <text evidence="6">The sequence shown here is derived from an EMBL/GenBank/DDBJ whole genome shotgun (WGS) entry which is preliminary data.</text>
</comment>
<comment type="subunit">
    <text evidence="3">Interacts with histones H3 and H4.</text>
</comment>
<dbReference type="InterPro" id="IPR013719">
    <property type="entry name" value="RTT106/SPT16-like_middle_dom"/>
</dbReference>
<dbReference type="OrthoDB" id="75754at2759"/>
<proteinExistence type="inferred from homology"/>
<comment type="similarity">
    <text evidence="1">Belongs to the RTT106 family.</text>
</comment>